<evidence type="ECO:0000313" key="2">
    <source>
        <dbReference type="EMBL" id="SPJ79369.1"/>
    </source>
</evidence>
<dbReference type="GO" id="GO:0005524">
    <property type="term" value="F:ATP binding"/>
    <property type="evidence" value="ECO:0007669"/>
    <property type="project" value="InterPro"/>
</dbReference>
<dbReference type="InterPro" id="IPR011009">
    <property type="entry name" value="Kinase-like_dom_sf"/>
</dbReference>
<dbReference type="PROSITE" id="PS50011">
    <property type="entry name" value="PROTEIN_KINASE_DOM"/>
    <property type="match status" value="1"/>
</dbReference>
<dbReference type="SUPFAM" id="SSF56112">
    <property type="entry name" value="Protein kinase-like (PK-like)"/>
    <property type="match status" value="1"/>
</dbReference>
<evidence type="ECO:0000259" key="1">
    <source>
        <dbReference type="PROSITE" id="PS50011"/>
    </source>
</evidence>
<dbReference type="Pfam" id="PF00069">
    <property type="entry name" value="Pkinase"/>
    <property type="match status" value="1"/>
</dbReference>
<comment type="caution">
    <text evidence="2">The sequence shown here is derived from an EMBL/GenBank/DDBJ whole genome shotgun (WGS) entry which is preliminary data.</text>
</comment>
<gene>
    <name evidence="2" type="ORF">FTOL_07760</name>
</gene>
<proteinExistence type="predicted"/>
<dbReference type="InterPro" id="IPR000719">
    <property type="entry name" value="Prot_kinase_dom"/>
</dbReference>
<dbReference type="EMBL" id="ONZP01000267">
    <property type="protein sequence ID" value="SPJ79369.1"/>
    <property type="molecule type" value="Genomic_DNA"/>
</dbReference>
<name>A0AAE8MBJ2_9HYPO</name>
<accession>A0AAE8MBJ2</accession>
<dbReference type="Proteomes" id="UP001187734">
    <property type="component" value="Unassembled WGS sequence"/>
</dbReference>
<sequence length="342" mass="39014">MAAKPFHDLALWQVHQTEGCDLIIRSNYGYVFYCHIDPWDFIRSPSIREQCFKCVEILRSGEVELDNFYEDDAFEWLQNCFEPLIAKLAPSSEIEVIRNPTLVHYFFPEHSFVCNLEAVDDELQPKELDTKDNGWIGPIVRFDSDFLAGLNQWTLSYTPSEVQLVYDGPEKSLIRPPTRCTIVGQDGQLITCFFKKFQQSFGQPHATKELFTLKKIASHMPLPPEAFVCRLIGVVREGNGLLGMLFAWINKKCVLSQAKAKASPPELRKRWASQIRRSLDKLHENDIIWGDAKAANVLIDQNDDAWIIDFGGSYTVGWVDKDKAGTLEGDRQGLAKILDILQ</sequence>
<keyword evidence="3" id="KW-1185">Reference proteome</keyword>
<dbReference type="Gene3D" id="1.10.510.10">
    <property type="entry name" value="Transferase(Phosphotransferase) domain 1"/>
    <property type="match status" value="1"/>
</dbReference>
<protein>
    <recommendedName>
        <fullName evidence="1">Protein kinase domain-containing protein</fullName>
    </recommendedName>
</protein>
<feature type="domain" description="Protein kinase" evidence="1">
    <location>
        <begin position="142"/>
        <end position="342"/>
    </location>
</feature>
<organism evidence="2 3">
    <name type="scientific">Fusarium torulosum</name>
    <dbReference type="NCBI Taxonomy" id="33205"/>
    <lineage>
        <taxon>Eukaryota</taxon>
        <taxon>Fungi</taxon>
        <taxon>Dikarya</taxon>
        <taxon>Ascomycota</taxon>
        <taxon>Pezizomycotina</taxon>
        <taxon>Sordariomycetes</taxon>
        <taxon>Hypocreomycetidae</taxon>
        <taxon>Hypocreales</taxon>
        <taxon>Nectriaceae</taxon>
        <taxon>Fusarium</taxon>
    </lineage>
</organism>
<evidence type="ECO:0000313" key="3">
    <source>
        <dbReference type="Proteomes" id="UP001187734"/>
    </source>
</evidence>
<dbReference type="GO" id="GO:0004672">
    <property type="term" value="F:protein kinase activity"/>
    <property type="evidence" value="ECO:0007669"/>
    <property type="project" value="InterPro"/>
</dbReference>
<reference evidence="2" key="1">
    <citation type="submission" date="2018-03" db="EMBL/GenBank/DDBJ databases">
        <authorList>
            <person name="Guldener U."/>
        </authorList>
    </citation>
    <scope>NUCLEOTIDE SEQUENCE</scope>
</reference>
<dbReference type="AlphaFoldDB" id="A0AAE8MBJ2"/>